<dbReference type="PANTHER" id="PTHR11407:SF28">
    <property type="entry name" value="LYSOZYME C"/>
    <property type="match status" value="1"/>
</dbReference>
<keyword evidence="10" id="KW-0326">Glycosidase</keyword>
<sequence>MQALLNLGLLLLSVTVQGKKFQKCELARTLKRLGLDGYKGVSLAKWMCLASWERNYNTCATNYNRGDKSSDYGIFQINSRRWCNDGKTPRAVNACHIHCSALLKDDITQAVASAKKVSVIHKVVEWRNKCQNQDLRGYVQGCGV</sequence>
<dbReference type="Pfam" id="PF00062">
    <property type="entry name" value="Lys"/>
    <property type="match status" value="1"/>
</dbReference>
<feature type="chain" id="PRO_5021474279" description="lysozyme" evidence="12">
    <location>
        <begin position="19"/>
        <end position="144"/>
    </location>
</feature>
<evidence type="ECO:0000256" key="4">
    <source>
        <dbReference type="ARBA" id="ARBA00012732"/>
    </source>
</evidence>
<dbReference type="InterPro" id="IPR000974">
    <property type="entry name" value="Glyco_hydro_22_lys"/>
</dbReference>
<reference evidence="13" key="2">
    <citation type="submission" date="2025-08" db="UniProtKB">
        <authorList>
            <consortium name="Ensembl"/>
        </authorList>
    </citation>
    <scope>IDENTIFICATION</scope>
</reference>
<dbReference type="GO" id="GO:0031640">
    <property type="term" value="P:killing of cells of another organism"/>
    <property type="evidence" value="ECO:0007669"/>
    <property type="project" value="UniProtKB-KW"/>
</dbReference>
<evidence type="ECO:0000256" key="6">
    <source>
        <dbReference type="ARBA" id="ARBA00022638"/>
    </source>
</evidence>
<dbReference type="FunFam" id="1.10.530.10:FF:000001">
    <property type="entry name" value="Lysozyme C"/>
    <property type="match status" value="1"/>
</dbReference>
<dbReference type="Proteomes" id="UP000429181">
    <property type="component" value="Chromosome 5"/>
</dbReference>
<evidence type="ECO:0000256" key="7">
    <source>
        <dbReference type="ARBA" id="ARBA00022729"/>
    </source>
</evidence>
<feature type="signal peptide" evidence="12">
    <location>
        <begin position="1"/>
        <end position="18"/>
    </location>
</feature>
<gene>
    <name evidence="13" type="primary">LOC113892972</name>
</gene>
<evidence type="ECO:0000256" key="9">
    <source>
        <dbReference type="ARBA" id="ARBA00023157"/>
    </source>
</evidence>
<keyword evidence="5" id="KW-0929">Antimicrobial</keyword>
<dbReference type="GO" id="GO:0003796">
    <property type="term" value="F:lysozyme activity"/>
    <property type="evidence" value="ECO:0007669"/>
    <property type="project" value="UniProtKB-EC"/>
</dbReference>
<reference evidence="13 14" key="1">
    <citation type="submission" date="2018-11" db="EMBL/GenBank/DDBJ databases">
        <title>Haplotype-resolved cattle genomes.</title>
        <authorList>
            <person name="Low W.Y."/>
            <person name="Tearle R."/>
            <person name="Bickhart D.M."/>
            <person name="Rosen B.D."/>
            <person name="Koren S."/>
            <person name="Rhie A."/>
            <person name="Hiendleder S."/>
            <person name="Phillippy A.M."/>
            <person name="Smith T.P.L."/>
            <person name="Williams J.L."/>
        </authorList>
    </citation>
    <scope>NUCLEOTIDE SEQUENCE [LARGE SCALE GENOMIC DNA]</scope>
</reference>
<dbReference type="GO" id="GO:0050830">
    <property type="term" value="P:defense response to Gram-positive bacterium"/>
    <property type="evidence" value="ECO:0007669"/>
    <property type="project" value="TreeGrafter"/>
</dbReference>
<dbReference type="PRINTS" id="PR00135">
    <property type="entry name" value="LYZLACT"/>
</dbReference>
<evidence type="ECO:0000256" key="3">
    <source>
        <dbReference type="ARBA" id="ARBA00010859"/>
    </source>
</evidence>
<comment type="function">
    <text evidence="2">Lysozymes have primarily a bacteriolytic function; those in tissues and body fluids are associated with the monocyte-macrophage system and enhance the activity of immunoagents.</text>
</comment>
<dbReference type="Gene3D" id="1.10.530.10">
    <property type="match status" value="1"/>
</dbReference>
<keyword evidence="7 12" id="KW-0732">Signal</keyword>
<dbReference type="PANTHER" id="PTHR11407">
    <property type="entry name" value="LYSOZYME C"/>
    <property type="match status" value="1"/>
</dbReference>
<proteinExistence type="inferred from homology"/>
<evidence type="ECO:0000256" key="11">
    <source>
        <dbReference type="RuleBase" id="RU004440"/>
    </source>
</evidence>
<evidence type="ECO:0000256" key="2">
    <source>
        <dbReference type="ARBA" id="ARBA00002647"/>
    </source>
</evidence>
<dbReference type="PRINTS" id="PR00137">
    <property type="entry name" value="LYSOZYME"/>
</dbReference>
<evidence type="ECO:0000313" key="13">
    <source>
        <dbReference type="Ensembl" id="ENSBIXP00005045111.1"/>
    </source>
</evidence>
<evidence type="ECO:0000256" key="8">
    <source>
        <dbReference type="ARBA" id="ARBA00022801"/>
    </source>
</evidence>
<keyword evidence="6" id="KW-0081">Bacteriolytic enzyme</keyword>
<keyword evidence="9" id="KW-1015">Disulfide bond</keyword>
<dbReference type="SUPFAM" id="SSF53955">
    <property type="entry name" value="Lysozyme-like"/>
    <property type="match status" value="1"/>
</dbReference>
<dbReference type="PROSITE" id="PS51348">
    <property type="entry name" value="GLYCOSYL_HYDROL_F22_2"/>
    <property type="match status" value="1"/>
</dbReference>
<dbReference type="GO" id="GO:0050829">
    <property type="term" value="P:defense response to Gram-negative bacterium"/>
    <property type="evidence" value="ECO:0007669"/>
    <property type="project" value="TreeGrafter"/>
</dbReference>
<dbReference type="InterPro" id="IPR023346">
    <property type="entry name" value="Lysozyme-like_dom_sf"/>
</dbReference>
<evidence type="ECO:0000256" key="10">
    <source>
        <dbReference type="ARBA" id="ARBA00023295"/>
    </source>
</evidence>
<comment type="similarity">
    <text evidence="3 11">Belongs to the glycosyl hydrolase 22 family.</text>
</comment>
<dbReference type="AlphaFoldDB" id="A0A4W2IN37"/>
<evidence type="ECO:0000256" key="1">
    <source>
        <dbReference type="ARBA" id="ARBA00000632"/>
    </source>
</evidence>
<dbReference type="SMART" id="SM00263">
    <property type="entry name" value="LYZ1"/>
    <property type="match status" value="1"/>
</dbReference>
<name>A0A4W2IN37_BOBOX</name>
<comment type="catalytic activity">
    <reaction evidence="1">
        <text>Hydrolysis of (1-&gt;4)-beta-linkages between N-acetylmuramic acid and N-acetyl-D-glucosamine residues in a peptidoglycan and between N-acetyl-D-glucosamine residues in chitodextrins.</text>
        <dbReference type="EC" id="3.2.1.17"/>
    </reaction>
</comment>
<keyword evidence="8" id="KW-0378">Hydrolase</keyword>
<evidence type="ECO:0000313" key="14">
    <source>
        <dbReference type="Proteomes" id="UP000429181"/>
    </source>
</evidence>
<evidence type="ECO:0000256" key="12">
    <source>
        <dbReference type="SAM" id="SignalP"/>
    </source>
</evidence>
<dbReference type="Ensembl" id="ENSBIXT00005043095.1">
    <property type="protein sequence ID" value="ENSBIXP00005045111.1"/>
    <property type="gene ID" value="ENSBIXG00005028942.1"/>
</dbReference>
<accession>A0A4W2IN37</accession>
<dbReference type="InterPro" id="IPR001916">
    <property type="entry name" value="Glyco_hydro_22"/>
</dbReference>
<dbReference type="GeneTree" id="ENSGT00940000153832"/>
<dbReference type="EC" id="3.2.1.17" evidence="4"/>
<protein>
    <recommendedName>
        <fullName evidence="4">lysozyme</fullName>
        <ecNumber evidence="4">3.2.1.17</ecNumber>
    </recommendedName>
</protein>
<evidence type="ECO:0000256" key="5">
    <source>
        <dbReference type="ARBA" id="ARBA00022529"/>
    </source>
</evidence>
<dbReference type="CDD" id="cd16897">
    <property type="entry name" value="LYZ_C"/>
    <property type="match status" value="1"/>
</dbReference>
<organism evidence="13 14">
    <name type="scientific">Bos indicus x Bos taurus</name>
    <name type="common">Hybrid cattle</name>
    <dbReference type="NCBI Taxonomy" id="30522"/>
    <lineage>
        <taxon>Eukaryota</taxon>
        <taxon>Metazoa</taxon>
        <taxon>Chordata</taxon>
        <taxon>Craniata</taxon>
        <taxon>Vertebrata</taxon>
        <taxon>Euteleostomi</taxon>
        <taxon>Mammalia</taxon>
        <taxon>Eutheria</taxon>
        <taxon>Laurasiatheria</taxon>
        <taxon>Artiodactyla</taxon>
        <taxon>Ruminantia</taxon>
        <taxon>Pecora</taxon>
        <taxon>Bovidae</taxon>
        <taxon>Bovinae</taxon>
        <taxon>Bos</taxon>
    </lineage>
</organism>